<evidence type="ECO:0000313" key="1">
    <source>
        <dbReference type="EMBL" id="WOZ02798.1"/>
    </source>
</evidence>
<evidence type="ECO:0000313" key="2">
    <source>
        <dbReference type="Proteomes" id="UP001303608"/>
    </source>
</evidence>
<proteinExistence type="predicted"/>
<dbReference type="EMBL" id="CP137734">
    <property type="protein sequence ID" value="WOZ02798.1"/>
    <property type="molecule type" value="Genomic_DNA"/>
</dbReference>
<protein>
    <submittedName>
        <fullName evidence="1">Bi-domain-containing oxidoreductase</fullName>
    </submittedName>
</protein>
<keyword evidence="2" id="KW-1185">Reference proteome</keyword>
<accession>A0ACD4WYZ0</accession>
<dbReference type="Proteomes" id="UP001303608">
    <property type="component" value="Chromosome"/>
</dbReference>
<sequence length="730" mass="76908">MKQVVQNYKSGELALLDVPVPGCKPGGVLVRTAYSLISTGTELMKVSEAGMTMLGKARSRPDQVAKVVQSVATNGVPATYRKVMGKLDSYTPLGYSLCGVVEQVGEGIDDVKAGDLVACAGNEHALHAELNWVPRNLYAPVPDGLAARDAAFGTVGSIALQGVRQGESRLGETALVIGLGLIGQLVVQLLVASGVRVVGADPDAERCELAERLGAAACGDPASPAVESAVVELTDGHGVDQVYLAAGGGSNQPVELAARLCRDRGRVVDIGKCRLDLPWNAYYEKELDVRFSRSYGPGRYDPEYELEGRDYPIGYVRWTERRNLACFLDLVARGRVDVAPLITRTADFDDAVETYRSLQDGALKAVAVLFRYPGQPDAESPAGAPAVTVPGVRRGAGAAAPARAARTPVRLAFVGAGNYATSMLLPHLARREGVELSTVVTTTALSAANAQRKFGFGEATTDLDAVLGDASVDAVFVVTRHSSHAELTRKALLAGKAVFVEKPLALTGEELTGVLAAVEESGNDRVQVGFNRRFAPLLQEARKRFGARTGPASLRYLVNAGRLDHGSWYLQQGTEGSRFAGEGGHFVDTASWLLGADPVSVYALAPSGNEDLQVVLGYPDGSTATLSYVTTGAAGFPKETLDLVADGKVLQLDDFVRSSVYDGRKRWVSSRLPKARDKGQSAELAAFVRAVRTGGPMPVPLESLVATTAATLAVRTALAAGAPVGLAEAR</sequence>
<gene>
    <name evidence="1" type="ORF">R2E43_37195</name>
</gene>
<name>A0ACD4WYZ0_STRVN</name>
<reference evidence="1" key="1">
    <citation type="submission" date="2023-10" db="EMBL/GenBank/DDBJ databases">
        <title>The genome sequence of Streptomyces violaceoruber CGMCC 4.1801.</title>
        <authorList>
            <person name="Mo P."/>
        </authorList>
    </citation>
    <scope>NUCLEOTIDE SEQUENCE</scope>
    <source>
        <strain evidence="1">CGMCC 4.1801</strain>
    </source>
</reference>
<organism evidence="1 2">
    <name type="scientific">Streptomyces violaceoruber</name>
    <dbReference type="NCBI Taxonomy" id="1935"/>
    <lineage>
        <taxon>Bacteria</taxon>
        <taxon>Bacillati</taxon>
        <taxon>Actinomycetota</taxon>
        <taxon>Actinomycetes</taxon>
        <taxon>Kitasatosporales</taxon>
        <taxon>Streptomycetaceae</taxon>
        <taxon>Streptomyces</taxon>
        <taxon>Streptomyces violaceoruber group</taxon>
    </lineage>
</organism>